<accession>A0ABX6F5W4</accession>
<keyword evidence="9" id="KW-1208">Phospholipid metabolism</keyword>
<keyword evidence="13" id="KW-1185">Reference proteome</keyword>
<evidence type="ECO:0000313" key="13">
    <source>
        <dbReference type="Proteomes" id="UP000424966"/>
    </source>
</evidence>
<keyword evidence="8 9" id="KW-0012">Acyltransferase</keyword>
<dbReference type="InterPro" id="IPR002123">
    <property type="entry name" value="Plipid/glycerol_acylTrfase"/>
</dbReference>
<evidence type="ECO:0000256" key="2">
    <source>
        <dbReference type="ARBA" id="ARBA00004728"/>
    </source>
</evidence>
<feature type="transmembrane region" description="Helical" evidence="10">
    <location>
        <begin position="6"/>
        <end position="27"/>
    </location>
</feature>
<keyword evidence="9" id="KW-0444">Lipid biosynthesis</keyword>
<gene>
    <name evidence="12" type="ORF">FOC37_05550</name>
</gene>
<comment type="pathway">
    <text evidence="3">Lipid metabolism.</text>
</comment>
<evidence type="ECO:0000256" key="10">
    <source>
        <dbReference type="SAM" id="Phobius"/>
    </source>
</evidence>
<dbReference type="NCBIfam" id="TIGR00530">
    <property type="entry name" value="AGP_acyltrn"/>
    <property type="match status" value="1"/>
</dbReference>
<evidence type="ECO:0000259" key="11">
    <source>
        <dbReference type="SMART" id="SM00563"/>
    </source>
</evidence>
<name>A0ABX6F5W4_YERIN</name>
<dbReference type="PANTHER" id="PTHR10434">
    <property type="entry name" value="1-ACYL-SN-GLYCEROL-3-PHOSPHATE ACYLTRANSFERASE"/>
    <property type="match status" value="1"/>
</dbReference>
<evidence type="ECO:0000256" key="9">
    <source>
        <dbReference type="RuleBase" id="RU361267"/>
    </source>
</evidence>
<dbReference type="CDD" id="cd07989">
    <property type="entry name" value="LPLAT_AGPAT-like"/>
    <property type="match status" value="1"/>
</dbReference>
<dbReference type="Proteomes" id="UP000424966">
    <property type="component" value="Chromosome"/>
</dbReference>
<evidence type="ECO:0000256" key="4">
    <source>
        <dbReference type="ARBA" id="ARBA00008655"/>
    </source>
</evidence>
<proteinExistence type="inferred from homology"/>
<dbReference type="InterPro" id="IPR004552">
    <property type="entry name" value="AGP_acyltrans"/>
</dbReference>
<keyword evidence="7 9" id="KW-0808">Transferase</keyword>
<comment type="domain">
    <text evidence="9">The HXXXXD motif is essential for acyltransferase activity and may constitute the binding site for the phosphate moiety of the glycerol-3-phosphate.</text>
</comment>
<dbReference type="Pfam" id="PF01553">
    <property type="entry name" value="Acyltransferase"/>
    <property type="match status" value="1"/>
</dbReference>
<evidence type="ECO:0000256" key="6">
    <source>
        <dbReference type="ARBA" id="ARBA00016139"/>
    </source>
</evidence>
<dbReference type="SUPFAM" id="SSF69593">
    <property type="entry name" value="Glycerol-3-phosphate (1)-acyltransferase"/>
    <property type="match status" value="1"/>
</dbReference>
<evidence type="ECO:0000256" key="7">
    <source>
        <dbReference type="ARBA" id="ARBA00022679"/>
    </source>
</evidence>
<dbReference type="EMBL" id="CP046294">
    <property type="protein sequence ID" value="QGR69888.1"/>
    <property type="molecule type" value="Genomic_DNA"/>
</dbReference>
<keyword evidence="10" id="KW-0472">Membrane</keyword>
<keyword evidence="9" id="KW-0594">Phospholipid biosynthesis</keyword>
<dbReference type="EC" id="2.3.1.51" evidence="5 9"/>
<dbReference type="SMART" id="SM00563">
    <property type="entry name" value="PlsC"/>
    <property type="match status" value="1"/>
</dbReference>
<dbReference type="RefSeq" id="WP_005188255.1">
    <property type="nucleotide sequence ID" value="NZ_CABHXO010000029.1"/>
</dbReference>
<evidence type="ECO:0000256" key="1">
    <source>
        <dbReference type="ARBA" id="ARBA00001141"/>
    </source>
</evidence>
<evidence type="ECO:0000256" key="5">
    <source>
        <dbReference type="ARBA" id="ARBA00013211"/>
    </source>
</evidence>
<reference evidence="12 13" key="1">
    <citation type="submission" date="2019-11" db="EMBL/GenBank/DDBJ databases">
        <title>FDA dAtabase for Regulatory Grade micrObial Sequences (FDA-ARGOS): Supporting development and validation of Infectious Disease Dx tests.</title>
        <authorList>
            <person name="Patel R."/>
            <person name="Rucinski S."/>
            <person name="Tallon L."/>
            <person name="Sadzewicz L."/>
            <person name="Vavikolanu K."/>
            <person name="Mehta A."/>
            <person name="Aluvathingal J."/>
            <person name="Nadendla S."/>
            <person name="Nandy P."/>
            <person name="Geyer C."/>
            <person name="Yan Y."/>
            <person name="Sichtig H."/>
        </authorList>
    </citation>
    <scope>NUCLEOTIDE SEQUENCE [LARGE SCALE GENOMIC DNA]</scope>
    <source>
        <strain evidence="12 13">FDAARGOS_729</strain>
    </source>
</reference>
<keyword evidence="10" id="KW-1133">Transmembrane helix</keyword>
<keyword evidence="9" id="KW-0443">Lipid metabolism</keyword>
<feature type="domain" description="Phospholipid/glycerol acyltransferase" evidence="11">
    <location>
        <begin position="67"/>
        <end position="182"/>
    </location>
</feature>
<keyword evidence="10" id="KW-0812">Transmembrane</keyword>
<comment type="similarity">
    <text evidence="4 9">Belongs to the 1-acyl-sn-glycerol-3-phosphate acyltransferase family.</text>
</comment>
<evidence type="ECO:0000256" key="8">
    <source>
        <dbReference type="ARBA" id="ARBA00023315"/>
    </source>
</evidence>
<comment type="pathway">
    <text evidence="2">Phospholipid metabolism; CDP-diacylglycerol biosynthesis; CDP-diacylglycerol from sn-glycerol 3-phosphate: step 2/3.</text>
</comment>
<dbReference type="PANTHER" id="PTHR10434:SF11">
    <property type="entry name" value="1-ACYL-SN-GLYCEROL-3-PHOSPHATE ACYLTRANSFERASE"/>
    <property type="match status" value="1"/>
</dbReference>
<dbReference type="GeneID" id="58045706"/>
<dbReference type="GO" id="GO:0003841">
    <property type="term" value="F:1-acylglycerol-3-phosphate O-acyltransferase activity"/>
    <property type="evidence" value="ECO:0007669"/>
    <property type="project" value="UniProtKB-EC"/>
</dbReference>
<evidence type="ECO:0000256" key="3">
    <source>
        <dbReference type="ARBA" id="ARBA00005189"/>
    </source>
</evidence>
<protein>
    <recommendedName>
        <fullName evidence="6 9">1-acyl-sn-glycerol-3-phosphate acyltransferase</fullName>
        <ecNumber evidence="5 9">2.3.1.51</ecNumber>
    </recommendedName>
</protein>
<organism evidence="12 13">
    <name type="scientific">Yersinia intermedia</name>
    <dbReference type="NCBI Taxonomy" id="631"/>
    <lineage>
        <taxon>Bacteria</taxon>
        <taxon>Pseudomonadati</taxon>
        <taxon>Pseudomonadota</taxon>
        <taxon>Gammaproteobacteria</taxon>
        <taxon>Enterobacterales</taxon>
        <taxon>Yersiniaceae</taxon>
        <taxon>Yersinia</taxon>
    </lineage>
</organism>
<comment type="catalytic activity">
    <reaction evidence="1 9">
        <text>a 1-acyl-sn-glycero-3-phosphate + an acyl-CoA = a 1,2-diacyl-sn-glycero-3-phosphate + CoA</text>
        <dbReference type="Rhea" id="RHEA:19709"/>
        <dbReference type="ChEBI" id="CHEBI:57287"/>
        <dbReference type="ChEBI" id="CHEBI:57970"/>
        <dbReference type="ChEBI" id="CHEBI:58342"/>
        <dbReference type="ChEBI" id="CHEBI:58608"/>
        <dbReference type="EC" id="2.3.1.51"/>
    </reaction>
</comment>
<sequence>MLLILRTVLAVLYCILVCVFGSIYCLFRPRNPRNLATFAHLFGRMSALFGITVEQRIPKEAADYGTCIYIANHQNNYDMVTMSNVVQSGTVTVGKKSLLWVPLFGPLYWLTGNLLIDRDNRAKAHGTIAQVVEQVKKRNISIWMFPEGTRSRGRGLLPFKTGAFHAAIAAGVPIVPICVSSTNNINLNRWSNGKVIVEIMPPVDTSGYGKERVRELSEHCRNLMLAKIEQLDAEIAQQVEQQAAGK</sequence>
<evidence type="ECO:0000313" key="12">
    <source>
        <dbReference type="EMBL" id="QGR69888.1"/>
    </source>
</evidence>